<dbReference type="AlphaFoldDB" id="A0A6N6JJ43"/>
<dbReference type="OrthoDB" id="9795163at2"/>
<dbReference type="Pfam" id="PF09929">
    <property type="entry name" value="DUF2161"/>
    <property type="match status" value="1"/>
</dbReference>
<reference evidence="1 2" key="1">
    <citation type="submission" date="2019-12" db="EMBL/GenBank/DDBJ databases">
        <title>Litoreibacter badius sp. nov., a novel bacteriochlorophyll a-containing bacterium in the genus Litoreibacter.</title>
        <authorList>
            <person name="Kanamuro M."/>
            <person name="Takabe Y."/>
            <person name="Mori K."/>
            <person name="Takaichi S."/>
            <person name="Hanada S."/>
        </authorList>
    </citation>
    <scope>NUCLEOTIDE SEQUENCE [LARGE SCALE GENOMIC DNA]</scope>
    <source>
        <strain evidence="1 2">K6</strain>
    </source>
</reference>
<dbReference type="RefSeq" id="WP_159807096.1">
    <property type="nucleotide sequence ID" value="NZ_BLJE01000002.1"/>
</dbReference>
<sequence length="229" mass="25217">MTNQKSPREVDLYPPIKMFLEDQGFDVKAEVGPCDVMACRGDDDPVIVELKLGFSLSLVHQAIARQSVCDDVYLAVPRQGGKRFGKSLKDMKMLCRRLGLGLITVRLSDGLVEVHQDPAPYAPRKSKLRKGRLLREFAKRVGDPNTGGAVRTGLVTAYRQDAMKCANFLGGQGASKGARVAKETGVIRATRIMADNHYGWFERVEIGIYDLTPAGRKELPKFSALLPGK</sequence>
<proteinExistence type="predicted"/>
<comment type="caution">
    <text evidence="1">The sequence shown here is derived from an EMBL/GenBank/DDBJ whole genome shotgun (WGS) entry which is preliminary data.</text>
</comment>
<gene>
    <name evidence="1" type="ORF">KIN_23620</name>
</gene>
<accession>A0A6N6JJ43</accession>
<organism evidence="1 2">
    <name type="scientific">Litoreibacter roseus</name>
    <dbReference type="NCBI Taxonomy" id="2601869"/>
    <lineage>
        <taxon>Bacteria</taxon>
        <taxon>Pseudomonadati</taxon>
        <taxon>Pseudomonadota</taxon>
        <taxon>Alphaproteobacteria</taxon>
        <taxon>Rhodobacterales</taxon>
        <taxon>Roseobacteraceae</taxon>
        <taxon>Litoreibacter</taxon>
    </lineage>
</organism>
<protein>
    <submittedName>
        <fullName evidence="1">Uncharacterized protein</fullName>
    </submittedName>
</protein>
<dbReference type="EMBL" id="BLJE01000002">
    <property type="protein sequence ID" value="GFE65288.1"/>
    <property type="molecule type" value="Genomic_DNA"/>
</dbReference>
<evidence type="ECO:0000313" key="2">
    <source>
        <dbReference type="Proteomes" id="UP000436822"/>
    </source>
</evidence>
<keyword evidence="2" id="KW-1185">Reference proteome</keyword>
<name>A0A6N6JJ43_9RHOB</name>
<dbReference type="InterPro" id="IPR018679">
    <property type="entry name" value="DUF2161"/>
</dbReference>
<evidence type="ECO:0000313" key="1">
    <source>
        <dbReference type="EMBL" id="GFE65288.1"/>
    </source>
</evidence>
<dbReference type="Proteomes" id="UP000436822">
    <property type="component" value="Unassembled WGS sequence"/>
</dbReference>